<comment type="caution">
    <text evidence="1">The sequence shown here is derived from an EMBL/GenBank/DDBJ whole genome shotgun (WGS) entry which is preliminary data.</text>
</comment>
<name>A0ABS4GSB1_9BACL</name>
<keyword evidence="2" id="KW-1185">Reference proteome</keyword>
<evidence type="ECO:0000313" key="1">
    <source>
        <dbReference type="EMBL" id="MBP1933170.1"/>
    </source>
</evidence>
<evidence type="ECO:0000313" key="2">
    <source>
        <dbReference type="Proteomes" id="UP001519343"/>
    </source>
</evidence>
<keyword evidence="1" id="KW-0689">Ribosomal protein</keyword>
<protein>
    <submittedName>
        <fullName evidence="1">Ribosomal protein L37AE/L43A</fullName>
    </submittedName>
</protein>
<reference evidence="1 2" key="1">
    <citation type="submission" date="2021-03" db="EMBL/GenBank/DDBJ databases">
        <title>Genomic Encyclopedia of Type Strains, Phase IV (KMG-IV): sequencing the most valuable type-strain genomes for metagenomic binning, comparative biology and taxonomic classification.</title>
        <authorList>
            <person name="Goeker M."/>
        </authorList>
    </citation>
    <scope>NUCLEOTIDE SEQUENCE [LARGE SCALE GENOMIC DNA]</scope>
    <source>
        <strain evidence="1 2">DSM 24738</strain>
    </source>
</reference>
<dbReference type="GO" id="GO:0005840">
    <property type="term" value="C:ribosome"/>
    <property type="evidence" value="ECO:0007669"/>
    <property type="project" value="UniProtKB-KW"/>
</dbReference>
<dbReference type="Proteomes" id="UP001519343">
    <property type="component" value="Unassembled WGS sequence"/>
</dbReference>
<dbReference type="EMBL" id="JAGGKT010000009">
    <property type="protein sequence ID" value="MBP1933170.1"/>
    <property type="molecule type" value="Genomic_DNA"/>
</dbReference>
<proteinExistence type="predicted"/>
<dbReference type="RefSeq" id="WP_209811186.1">
    <property type="nucleotide sequence ID" value="NZ_JAGGKT010000009.1"/>
</dbReference>
<sequence length="142" mass="16510">MAKRKGTITQPSQDDLKTFIKTGKTVDWISEKWNVTPQTVRSWFTKFNLSLPKKNGLKTTYNRKNTVGPRTCPVCQENQNVNYIVAEKHWYCMQCYTEFDANNVIYVYNDRGDLVEVIANKPGLWDKLKSANRKDVIRTITV</sequence>
<organism evidence="1 2">
    <name type="scientific">Ammoniphilus resinae</name>
    <dbReference type="NCBI Taxonomy" id="861532"/>
    <lineage>
        <taxon>Bacteria</taxon>
        <taxon>Bacillati</taxon>
        <taxon>Bacillota</taxon>
        <taxon>Bacilli</taxon>
        <taxon>Bacillales</taxon>
        <taxon>Paenibacillaceae</taxon>
        <taxon>Aneurinibacillus group</taxon>
        <taxon>Ammoniphilus</taxon>
    </lineage>
</organism>
<accession>A0ABS4GSB1</accession>
<gene>
    <name evidence="1" type="ORF">J2Z37_003181</name>
</gene>
<keyword evidence="1" id="KW-0687">Ribonucleoprotein</keyword>